<proteinExistence type="predicted"/>
<sequence>MTGQDAAGPARNTVAEGRGAWGRVLRAGVTVVVLGAVGFALWSALREDGPRVLDLFGRPGAAPLLLAACAANIAGLVLGMASWRALLADRIGPAAGARIFFLGQLSKYVPGRVWGVLTHVGLGRRLGVPASRMVGAYVVSLGVTTLTGAAVGLLVGPAVLGRHAFWLLGPAALVVACVVRPGILHGALVRAARLLRREEPAPAPGTRKALVVATVSWLVSGLHLWALLLLCGADPVAGLPVGVGAFALATVAGSLALILPDGWGVRELVLMAALATVVPWSVAGVVAVASRLVCVLCEVLTSLTALGWARLANT</sequence>
<feature type="transmembrane region" description="Helical" evidence="1">
    <location>
        <begin position="134"/>
        <end position="159"/>
    </location>
</feature>
<evidence type="ECO:0000313" key="3">
    <source>
        <dbReference type="Proteomes" id="UP000622552"/>
    </source>
</evidence>
<feature type="transmembrane region" description="Helical" evidence="1">
    <location>
        <begin position="236"/>
        <end position="259"/>
    </location>
</feature>
<name>A0A8J7GF86_9ACTN</name>
<dbReference type="RefSeq" id="WP_197004541.1">
    <property type="nucleotide sequence ID" value="NZ_BONS01000024.1"/>
</dbReference>
<feature type="transmembrane region" description="Helical" evidence="1">
    <location>
        <begin position="24"/>
        <end position="44"/>
    </location>
</feature>
<comment type="caution">
    <text evidence="2">The sequence shown here is derived from an EMBL/GenBank/DDBJ whole genome shotgun (WGS) entry which is preliminary data.</text>
</comment>
<dbReference type="EMBL" id="JADOUF010000001">
    <property type="protein sequence ID" value="MBG6137709.1"/>
    <property type="molecule type" value="Genomic_DNA"/>
</dbReference>
<keyword evidence="1" id="KW-0812">Transmembrane</keyword>
<keyword evidence="1" id="KW-1133">Transmembrane helix</keyword>
<keyword evidence="1" id="KW-0472">Membrane</keyword>
<keyword evidence="3" id="KW-1185">Reference proteome</keyword>
<dbReference type="AlphaFoldDB" id="A0A8J7GF86"/>
<accession>A0A8J7GF86</accession>
<feature type="transmembrane region" description="Helical" evidence="1">
    <location>
        <begin position="165"/>
        <end position="188"/>
    </location>
</feature>
<protein>
    <submittedName>
        <fullName evidence="2">Uncharacterized protein</fullName>
    </submittedName>
</protein>
<dbReference type="Proteomes" id="UP000622552">
    <property type="component" value="Unassembled WGS sequence"/>
</dbReference>
<feature type="transmembrane region" description="Helical" evidence="1">
    <location>
        <begin position="268"/>
        <end position="289"/>
    </location>
</feature>
<gene>
    <name evidence="2" type="ORF">IW245_003903</name>
</gene>
<evidence type="ECO:0000313" key="2">
    <source>
        <dbReference type="EMBL" id="MBG6137709.1"/>
    </source>
</evidence>
<feature type="transmembrane region" description="Helical" evidence="1">
    <location>
        <begin position="209"/>
        <end position="230"/>
    </location>
</feature>
<evidence type="ECO:0000256" key="1">
    <source>
        <dbReference type="SAM" id="Phobius"/>
    </source>
</evidence>
<organism evidence="2 3">
    <name type="scientific">Longispora fulva</name>
    <dbReference type="NCBI Taxonomy" id="619741"/>
    <lineage>
        <taxon>Bacteria</taxon>
        <taxon>Bacillati</taxon>
        <taxon>Actinomycetota</taxon>
        <taxon>Actinomycetes</taxon>
        <taxon>Micromonosporales</taxon>
        <taxon>Micromonosporaceae</taxon>
        <taxon>Longispora</taxon>
    </lineage>
</organism>
<reference evidence="2" key="1">
    <citation type="submission" date="2020-11" db="EMBL/GenBank/DDBJ databases">
        <title>Sequencing the genomes of 1000 actinobacteria strains.</title>
        <authorList>
            <person name="Klenk H.-P."/>
        </authorList>
    </citation>
    <scope>NUCLEOTIDE SEQUENCE</scope>
    <source>
        <strain evidence="2">DSM 45356</strain>
    </source>
</reference>
<feature type="transmembrane region" description="Helical" evidence="1">
    <location>
        <begin position="64"/>
        <end position="83"/>
    </location>
</feature>